<name>A0A2J4RJN3_9ENTR</name>
<evidence type="ECO:0000259" key="8">
    <source>
        <dbReference type="Pfam" id="PF08335"/>
    </source>
</evidence>
<evidence type="ECO:0000313" key="9">
    <source>
        <dbReference type="EMBL" id="PLL43507.1"/>
    </source>
</evidence>
<dbReference type="GO" id="GO:0008773">
    <property type="term" value="F:[protein-PII] uridylyltransferase activity"/>
    <property type="evidence" value="ECO:0007669"/>
    <property type="project" value="UniProtKB-EC"/>
</dbReference>
<dbReference type="AlphaFoldDB" id="A0A2J4RJN3"/>
<feature type="domain" description="PII-uridylyltransferase/Glutamine-synthetase adenylyltransferase" evidence="8">
    <location>
        <begin position="189"/>
        <end position="328"/>
    </location>
</feature>
<feature type="region of interest" description="Disordered" evidence="6">
    <location>
        <begin position="1"/>
        <end position="21"/>
    </location>
</feature>
<evidence type="ECO:0000256" key="6">
    <source>
        <dbReference type="SAM" id="MobiDB-lite"/>
    </source>
</evidence>
<evidence type="ECO:0000256" key="1">
    <source>
        <dbReference type="ARBA" id="ARBA00022679"/>
    </source>
</evidence>
<evidence type="ECO:0000256" key="5">
    <source>
        <dbReference type="ARBA" id="ARBA00023268"/>
    </source>
</evidence>
<accession>A0A2J4RJN3</accession>
<reference evidence="9 10" key="1">
    <citation type="submission" date="2017-11" db="EMBL/GenBank/DDBJ databases">
        <authorList>
            <person name="Han C.G."/>
        </authorList>
    </citation>
    <scope>NUCLEOTIDE SEQUENCE [LARGE SCALE GENOMIC DNA]</scope>
    <source>
        <strain evidence="9 10">A11</strain>
    </source>
</reference>
<keyword evidence="4" id="KW-0460">Magnesium</keyword>
<keyword evidence="2 9" id="KW-0548">Nucleotidyltransferase</keyword>
<dbReference type="InterPro" id="IPR013546">
    <property type="entry name" value="PII_UdlTrfase/GS_AdlTrfase"/>
</dbReference>
<dbReference type="Pfam" id="PF01909">
    <property type="entry name" value="NTP_transf_2"/>
    <property type="match status" value="1"/>
</dbReference>
<dbReference type="EC" id="2.7.7.59" evidence="9"/>
<dbReference type="PANTHER" id="PTHR47320">
    <property type="entry name" value="BIFUNCTIONAL URIDYLYLTRANSFERASE/URIDYLYL-REMOVING ENZYME"/>
    <property type="match status" value="1"/>
</dbReference>
<dbReference type="Proteomes" id="UP000234505">
    <property type="component" value="Unassembled WGS sequence"/>
</dbReference>
<dbReference type="InterPro" id="IPR002934">
    <property type="entry name" value="Polymerase_NTP_transf_dom"/>
</dbReference>
<keyword evidence="1 9" id="KW-0808">Transferase</keyword>
<keyword evidence="3" id="KW-0378">Hydrolase</keyword>
<evidence type="ECO:0000256" key="2">
    <source>
        <dbReference type="ARBA" id="ARBA00022695"/>
    </source>
</evidence>
<dbReference type="SUPFAM" id="SSF81301">
    <property type="entry name" value="Nucleotidyltransferase"/>
    <property type="match status" value="1"/>
</dbReference>
<dbReference type="InterPro" id="IPR043519">
    <property type="entry name" value="NT_sf"/>
</dbReference>
<protein>
    <submittedName>
        <fullName evidence="9">[protein-PII] uridylyltransferase</fullName>
        <ecNumber evidence="9">2.7.7.59</ecNumber>
    </submittedName>
</protein>
<dbReference type="EMBL" id="PIDS01000072">
    <property type="protein sequence ID" value="PLL43507.1"/>
    <property type="molecule type" value="Genomic_DNA"/>
</dbReference>
<evidence type="ECO:0000256" key="3">
    <source>
        <dbReference type="ARBA" id="ARBA00022801"/>
    </source>
</evidence>
<keyword evidence="5" id="KW-0511">Multifunctional enzyme</keyword>
<feature type="non-terminal residue" evidence="9">
    <location>
        <position position="418"/>
    </location>
</feature>
<dbReference type="SUPFAM" id="SSF81593">
    <property type="entry name" value="Nucleotidyltransferase substrate binding subunit/domain"/>
    <property type="match status" value="1"/>
</dbReference>
<dbReference type="GO" id="GO:0016787">
    <property type="term" value="F:hydrolase activity"/>
    <property type="evidence" value="ECO:0007669"/>
    <property type="project" value="UniProtKB-KW"/>
</dbReference>
<proteinExistence type="inferred from homology"/>
<dbReference type="InterPro" id="IPR010043">
    <property type="entry name" value="UTase/UR"/>
</dbReference>
<dbReference type="Pfam" id="PF08335">
    <property type="entry name" value="GlnD_UR_UTase"/>
    <property type="match status" value="1"/>
</dbReference>
<comment type="caution">
    <text evidence="9">The sequence shown here is derived from an EMBL/GenBank/DDBJ whole genome shotgun (WGS) entry which is preliminary data.</text>
</comment>
<organism evidence="9 10">
    <name type="scientific">Klebsiella michiganensis</name>
    <dbReference type="NCBI Taxonomy" id="1134687"/>
    <lineage>
        <taxon>Bacteria</taxon>
        <taxon>Pseudomonadati</taxon>
        <taxon>Pseudomonadota</taxon>
        <taxon>Gammaproteobacteria</taxon>
        <taxon>Enterobacterales</taxon>
        <taxon>Enterobacteriaceae</taxon>
        <taxon>Klebsiella/Raoultella group</taxon>
        <taxon>Klebsiella</taxon>
    </lineage>
</organism>
<evidence type="ECO:0000313" key="10">
    <source>
        <dbReference type="Proteomes" id="UP000234505"/>
    </source>
</evidence>
<dbReference type="PANTHER" id="PTHR47320:SF1">
    <property type="entry name" value="BIFUNCTIONAL URIDYLYLTRANSFERASE_URIDYLYL-REMOVING ENZYME"/>
    <property type="match status" value="1"/>
</dbReference>
<gene>
    <name evidence="9" type="ORF">CWN50_04235</name>
</gene>
<reference evidence="9 10" key="2">
    <citation type="submission" date="2018-01" db="EMBL/GenBank/DDBJ databases">
        <title>Genomic study of Klebsiella pneumoniae.</title>
        <authorList>
            <person name="Yang Y."/>
            <person name="Bicalho R."/>
        </authorList>
    </citation>
    <scope>NUCLEOTIDE SEQUENCE [LARGE SCALE GENOMIC DNA]</scope>
    <source>
        <strain evidence="9 10">A11</strain>
    </source>
</reference>
<dbReference type="HAMAP" id="MF_00277">
    <property type="entry name" value="PII_uridylyl_transf"/>
    <property type="match status" value="1"/>
</dbReference>
<dbReference type="CDD" id="cd05401">
    <property type="entry name" value="NT_GlnE_GlnD_like"/>
    <property type="match status" value="1"/>
</dbReference>
<sequence length="418" mass="48386">MSNSLSDTVSPALADQPANPGRWPQSDFNCAAIKAHIDAFQRWLGEAFDHGIAAERLIEARTEFIDQLLQRLWVEYGFGSMNDIALVAVGGYGRGELHPLSDIDLLILSRKKLPDEQAQKVGELLTLLWDIKLEVGHSVRTLEECLLEGLSDLSVATNLIESRLLIGDVALFLELQPHIFSDGFWPSEKFFAAKVEEQNVRHQRYHGTSYNLEPDVKSSPGGLRDIHTLQWIARRHFGATSLDEMVGFGFLTEAERNELNECLHQLWRIRFALHLELNRYDNRLLFDRQFSVARRLRYEGESNQPIEHMMKDFFRVTRRVSELNQMLIQLFEEAILALTEDEKPRPIDDDFQLRGTLIDLRDDTLFIREPQAILRMFFMMVRNSSITGIYSTTLRHLRHARRHLTQPLCYIPEAWTLF</sequence>
<evidence type="ECO:0000259" key="7">
    <source>
        <dbReference type="Pfam" id="PF01909"/>
    </source>
</evidence>
<feature type="domain" description="Polymerase nucleotidyl transferase" evidence="7">
    <location>
        <begin position="83"/>
        <end position="144"/>
    </location>
</feature>
<evidence type="ECO:0000256" key="4">
    <source>
        <dbReference type="ARBA" id="ARBA00022842"/>
    </source>
</evidence>